<sequence length="288" mass="30449">MSAKVWLITGSSRGFGRSLAEAVIADGDRLVATARRASDVADLVEKGQGRVIGVALDVTDDDAAKAAVQAAVDAFGRVDVVVNNAGYGTLGSIEETPADVFRAQIETNLFGVINVTRAAIPVFRKQRSGHFIQFSTIGGRRAPGYGLAAYGTSKFGVEGFSEALAAEVKPFGVRVTIIEPGGFRTDWAGSSMAAIEPGEDYRSTVGYMISHLKEGGPLNGDPTKGANVIVQVARMPEPPLRLPLGSDAVQLIRAADEAKIAEIDRWRELSVSTDAEDAVHRDLSGHNN</sequence>
<keyword evidence="2" id="KW-0560">Oxidoreductase</keyword>
<dbReference type="CDD" id="cd05374">
    <property type="entry name" value="17beta-HSD-like_SDR_c"/>
    <property type="match status" value="1"/>
</dbReference>
<dbReference type="RefSeq" id="WP_076470447.1">
    <property type="nucleotide sequence ID" value="NZ_FTNF01000006.1"/>
</dbReference>
<comment type="similarity">
    <text evidence="1 3">Belongs to the short-chain dehydrogenases/reductases (SDR) family.</text>
</comment>
<dbReference type="InterPro" id="IPR020904">
    <property type="entry name" value="Sc_DH/Rdtase_CS"/>
</dbReference>
<dbReference type="Pfam" id="PF00106">
    <property type="entry name" value="adh_short"/>
    <property type="match status" value="1"/>
</dbReference>
<accession>A0A1N6Y6W2</accession>
<dbReference type="OrthoDB" id="3178062at2"/>
<evidence type="ECO:0000259" key="4">
    <source>
        <dbReference type="SMART" id="SM00822"/>
    </source>
</evidence>
<dbReference type="AlphaFoldDB" id="A0A1N6Y6W2"/>
<dbReference type="PANTHER" id="PTHR43976:SF16">
    <property type="entry name" value="SHORT-CHAIN DEHYDROGENASE_REDUCTASE FAMILY PROTEIN"/>
    <property type="match status" value="1"/>
</dbReference>
<proteinExistence type="inferred from homology"/>
<dbReference type="Gene3D" id="3.40.50.720">
    <property type="entry name" value="NAD(P)-binding Rossmann-like Domain"/>
    <property type="match status" value="1"/>
</dbReference>
<dbReference type="GO" id="GO:0016491">
    <property type="term" value="F:oxidoreductase activity"/>
    <property type="evidence" value="ECO:0007669"/>
    <property type="project" value="UniProtKB-KW"/>
</dbReference>
<dbReference type="SUPFAM" id="SSF51735">
    <property type="entry name" value="NAD(P)-binding Rossmann-fold domains"/>
    <property type="match status" value="1"/>
</dbReference>
<dbReference type="InterPro" id="IPR002347">
    <property type="entry name" value="SDR_fam"/>
</dbReference>
<dbReference type="NCBIfam" id="NF004824">
    <property type="entry name" value="PRK06180.1"/>
    <property type="match status" value="1"/>
</dbReference>
<dbReference type="PANTHER" id="PTHR43976">
    <property type="entry name" value="SHORT CHAIN DEHYDROGENASE"/>
    <property type="match status" value="1"/>
</dbReference>
<evidence type="ECO:0000313" key="5">
    <source>
        <dbReference type="EMBL" id="SIR10313.1"/>
    </source>
</evidence>
<protein>
    <submittedName>
        <fullName evidence="5">NADP-dependent 3-hydroxy acid dehydrogenase YdfG</fullName>
    </submittedName>
</protein>
<dbReference type="STRING" id="1198245.SAMN05444858_106172"/>
<dbReference type="PRINTS" id="PR00081">
    <property type="entry name" value="GDHRDH"/>
</dbReference>
<dbReference type="PRINTS" id="PR00080">
    <property type="entry name" value="SDRFAMILY"/>
</dbReference>
<evidence type="ECO:0000313" key="6">
    <source>
        <dbReference type="Proteomes" id="UP000186004"/>
    </source>
</evidence>
<dbReference type="NCBIfam" id="NF006114">
    <property type="entry name" value="PRK08263.1"/>
    <property type="match status" value="1"/>
</dbReference>
<dbReference type="InterPro" id="IPR057326">
    <property type="entry name" value="KR_dom"/>
</dbReference>
<feature type="domain" description="Ketoreductase" evidence="4">
    <location>
        <begin position="4"/>
        <end position="190"/>
    </location>
</feature>
<dbReference type="SMART" id="SM00822">
    <property type="entry name" value="PKS_KR"/>
    <property type="match status" value="1"/>
</dbReference>
<evidence type="ECO:0000256" key="1">
    <source>
        <dbReference type="ARBA" id="ARBA00006484"/>
    </source>
</evidence>
<reference evidence="5 6" key="1">
    <citation type="submission" date="2017-01" db="EMBL/GenBank/DDBJ databases">
        <authorList>
            <person name="Mah S.A."/>
            <person name="Swanson W.J."/>
            <person name="Moy G.W."/>
            <person name="Vacquier V.D."/>
        </authorList>
    </citation>
    <scope>NUCLEOTIDE SEQUENCE [LARGE SCALE GENOMIC DNA]</scope>
    <source>
        <strain evidence="5 6">DSM 45758</strain>
    </source>
</reference>
<evidence type="ECO:0000256" key="2">
    <source>
        <dbReference type="ARBA" id="ARBA00023002"/>
    </source>
</evidence>
<gene>
    <name evidence="5" type="ORF">SAMN05444858_106172</name>
</gene>
<dbReference type="EMBL" id="FTNF01000006">
    <property type="protein sequence ID" value="SIR10313.1"/>
    <property type="molecule type" value="Genomic_DNA"/>
</dbReference>
<name>A0A1N6Y6W2_9ACTN</name>
<keyword evidence="6" id="KW-1185">Reference proteome</keyword>
<dbReference type="InterPro" id="IPR051911">
    <property type="entry name" value="SDR_oxidoreductase"/>
</dbReference>
<evidence type="ECO:0000256" key="3">
    <source>
        <dbReference type="RuleBase" id="RU000363"/>
    </source>
</evidence>
<organism evidence="5 6">
    <name type="scientific">Micromonospora avicenniae</name>
    <dbReference type="NCBI Taxonomy" id="1198245"/>
    <lineage>
        <taxon>Bacteria</taxon>
        <taxon>Bacillati</taxon>
        <taxon>Actinomycetota</taxon>
        <taxon>Actinomycetes</taxon>
        <taxon>Micromonosporales</taxon>
        <taxon>Micromonosporaceae</taxon>
        <taxon>Micromonospora</taxon>
    </lineage>
</organism>
<dbReference type="InterPro" id="IPR036291">
    <property type="entry name" value="NAD(P)-bd_dom_sf"/>
</dbReference>
<dbReference type="Proteomes" id="UP000186004">
    <property type="component" value="Unassembled WGS sequence"/>
</dbReference>
<dbReference type="PROSITE" id="PS00061">
    <property type="entry name" value="ADH_SHORT"/>
    <property type="match status" value="1"/>
</dbReference>